<gene>
    <name evidence="11" type="ORF">DWY26_12670</name>
</gene>
<dbReference type="InterPro" id="IPR006626">
    <property type="entry name" value="PbH1"/>
</dbReference>
<dbReference type="Pfam" id="PF13229">
    <property type="entry name" value="Beta_helix"/>
    <property type="match status" value="1"/>
</dbReference>
<dbReference type="AlphaFoldDB" id="A0A412FPT8"/>
<evidence type="ECO:0000259" key="9">
    <source>
        <dbReference type="Pfam" id="PF23763"/>
    </source>
</evidence>
<feature type="domain" description="Right handed beta helix" evidence="8">
    <location>
        <begin position="425"/>
        <end position="586"/>
    </location>
</feature>
<dbReference type="Proteomes" id="UP000284205">
    <property type="component" value="Unassembled WGS sequence"/>
</dbReference>
<evidence type="ECO:0000259" key="10">
    <source>
        <dbReference type="Pfam" id="PF23764"/>
    </source>
</evidence>
<keyword evidence="6" id="KW-0326">Glycosidase</keyword>
<dbReference type="InterPro" id="IPR011050">
    <property type="entry name" value="Pectin_lyase_fold/virulence"/>
</dbReference>
<dbReference type="GO" id="GO:0004557">
    <property type="term" value="F:alpha-galactosidase activity"/>
    <property type="evidence" value="ECO:0007669"/>
    <property type="project" value="UniProtKB-EC"/>
</dbReference>
<organism evidence="11 12">
    <name type="scientific">Bacteroides caccae</name>
    <dbReference type="NCBI Taxonomy" id="47678"/>
    <lineage>
        <taxon>Bacteria</taxon>
        <taxon>Pseudomonadati</taxon>
        <taxon>Bacteroidota</taxon>
        <taxon>Bacteroidia</taxon>
        <taxon>Bacteroidales</taxon>
        <taxon>Bacteroidaceae</taxon>
        <taxon>Bacteroides</taxon>
    </lineage>
</organism>
<dbReference type="InterPro" id="IPR057275">
    <property type="entry name" value="Beta-barrel_GLAA-B_I"/>
</dbReference>
<dbReference type="Pfam" id="PF23763">
    <property type="entry name" value="Beta-barrel_GLAA-B_I"/>
    <property type="match status" value="1"/>
</dbReference>
<feature type="signal peptide" evidence="7">
    <location>
        <begin position="1"/>
        <end position="24"/>
    </location>
</feature>
<feature type="chain" id="PRO_5019054681" evidence="7">
    <location>
        <begin position="25"/>
        <end position="615"/>
    </location>
</feature>
<evidence type="ECO:0000256" key="6">
    <source>
        <dbReference type="ARBA" id="ARBA00023295"/>
    </source>
</evidence>
<feature type="domain" description="GLAA-B beta-barrel" evidence="10">
    <location>
        <begin position="350"/>
        <end position="417"/>
    </location>
</feature>
<keyword evidence="3 7" id="KW-0732">Signal</keyword>
<dbReference type="SUPFAM" id="SSF51126">
    <property type="entry name" value="Pectin lyase-like"/>
    <property type="match status" value="1"/>
</dbReference>
<evidence type="ECO:0000256" key="4">
    <source>
        <dbReference type="ARBA" id="ARBA00022737"/>
    </source>
</evidence>
<evidence type="ECO:0000256" key="5">
    <source>
        <dbReference type="ARBA" id="ARBA00022801"/>
    </source>
</evidence>
<keyword evidence="4" id="KW-0677">Repeat</keyword>
<comment type="caution">
    <text evidence="11">The sequence shown here is derived from an EMBL/GenBank/DDBJ whole genome shotgun (WGS) entry which is preliminary data.</text>
</comment>
<sequence>MKNLLPLKSLLSFALLVCSTNISANKIISVSDFGLKPDSRINAVPFVQKAINACKQHPGSTLVFPKGRYDFWAQHAIERDYHETNTYDVNPKILAVLLDQVNNLTIDGNGSEFIMHGRMQPFTLDRCQNITLKNFSVDWEIPLTAQGTVTQSTPDYIEVEIDTRQYPYIIENKRLTFVGEGWKSGLWSIMQFDPETHFVLPNTGDNLGWRPYDATEVKPGLVRLADPKREANKRFPAPGTILVLRHSTRDHAGIFIYHSTDTKLENLKLFHTCGLGILSQYSKNIAFNDVHIIPNAAKGRVLSGHDDGFHFMGCSGLLKIENCSWAGLMDDPINIHGTCSRIMEVLSPTRIKCKFMQDMSEGMEWGRPDEMIGFIEHNTMRTVATGKMNKFEALNKAEFIIELSAPLPTGVEAGYVIENLTCTPDAEIRNCHFGSCRARGLLVSTPGKVVIENNIFESSGSAILIAGDANAWYESGAVKDVLIRNNDFRYPCNSSIYQFCEAVISIDPEIPTPEQKYPYHRNIRIVDNTFHLFDYPILFARSVDGLTFSDNTLIRDTTYQPYHYRKEGITLEACKSVVISNNKIEGDVLGRTVKFDRMKSLDIKISKNPFFRKLK</sequence>
<evidence type="ECO:0000259" key="8">
    <source>
        <dbReference type="Pfam" id="PF13229"/>
    </source>
</evidence>
<comment type="catalytic activity">
    <reaction evidence="1">
        <text>Hydrolysis of terminal, non-reducing alpha-D-galactose residues in alpha-D-galactosides, including galactose oligosaccharides, galactomannans and galactolipids.</text>
        <dbReference type="EC" id="3.2.1.22"/>
    </reaction>
</comment>
<name>A0A412FPT8_9BACE</name>
<dbReference type="SMART" id="SM00710">
    <property type="entry name" value="PbH1"/>
    <property type="match status" value="6"/>
</dbReference>
<evidence type="ECO:0000256" key="2">
    <source>
        <dbReference type="ARBA" id="ARBA00001271"/>
    </source>
</evidence>
<dbReference type="InterPro" id="IPR012334">
    <property type="entry name" value="Pectin_lyas_fold"/>
</dbReference>
<evidence type="ECO:0000256" key="7">
    <source>
        <dbReference type="SAM" id="SignalP"/>
    </source>
</evidence>
<evidence type="ECO:0000256" key="1">
    <source>
        <dbReference type="ARBA" id="ARBA00001255"/>
    </source>
</evidence>
<evidence type="ECO:0000313" key="11">
    <source>
        <dbReference type="EMBL" id="RGR70151.1"/>
    </source>
</evidence>
<dbReference type="RefSeq" id="WP_122139369.1">
    <property type="nucleotide sequence ID" value="NZ_JAQCWB010000009.1"/>
</dbReference>
<dbReference type="Gene3D" id="2.160.20.10">
    <property type="entry name" value="Single-stranded right-handed beta-helix, Pectin lyase-like"/>
    <property type="match status" value="3"/>
</dbReference>
<feature type="domain" description="GLAA-B beta-barrel" evidence="9">
    <location>
        <begin position="145"/>
        <end position="242"/>
    </location>
</feature>
<evidence type="ECO:0000313" key="12">
    <source>
        <dbReference type="Proteomes" id="UP000284205"/>
    </source>
</evidence>
<comment type="catalytic activity">
    <reaction evidence="2">
        <text>Hydrolysis of terminal, non-reducing branched (1-&gt;3)-alpha-D-galactosidic residues, producing free D-galactose.</text>
        <dbReference type="EC" id="3.2.1.n1"/>
    </reaction>
</comment>
<dbReference type="Pfam" id="PF23764">
    <property type="entry name" value="Beta-barrel_GLAA-B_II"/>
    <property type="match status" value="1"/>
</dbReference>
<dbReference type="InterPro" id="IPR039448">
    <property type="entry name" value="Beta_helix"/>
</dbReference>
<proteinExistence type="predicted"/>
<keyword evidence="5" id="KW-0378">Hydrolase</keyword>
<reference evidence="11 12" key="1">
    <citation type="submission" date="2018-08" db="EMBL/GenBank/DDBJ databases">
        <title>A genome reference for cultivated species of the human gut microbiota.</title>
        <authorList>
            <person name="Zou Y."/>
            <person name="Xue W."/>
            <person name="Luo G."/>
        </authorList>
    </citation>
    <scope>NUCLEOTIDE SEQUENCE [LARGE SCALE GENOMIC DNA]</scope>
    <source>
        <strain evidence="11 12">AF24-29LB</strain>
    </source>
</reference>
<dbReference type="EMBL" id="QRUO01000011">
    <property type="protein sequence ID" value="RGR70151.1"/>
    <property type="molecule type" value="Genomic_DNA"/>
</dbReference>
<accession>A0A412FPT8</accession>
<evidence type="ECO:0000256" key="3">
    <source>
        <dbReference type="ARBA" id="ARBA00022729"/>
    </source>
</evidence>
<protein>
    <submittedName>
        <fullName evidence="11">Alpha-1,3-galactosidase B</fullName>
    </submittedName>
</protein>
<dbReference type="InterPro" id="IPR056441">
    <property type="entry name" value="Beta-barrel_GLAA-B_II"/>
</dbReference>